<reference evidence="12 13" key="1">
    <citation type="submission" date="2020-07" db="EMBL/GenBank/DDBJ databases">
        <title>Genomic diversity of species in the Neisseriaceae family.</title>
        <authorList>
            <person name="Vincent A.T."/>
            <person name="Bernet E."/>
            <person name="Veyrier F.J."/>
        </authorList>
    </citation>
    <scope>NUCLEOTIDE SEQUENCE [LARGE SCALE GENOMIC DNA]</scope>
    <source>
        <strain evidence="12 13">DSM 22244</strain>
    </source>
</reference>
<keyword evidence="8" id="KW-0067">ATP-binding</keyword>
<evidence type="ECO:0000259" key="10">
    <source>
        <dbReference type="PROSITE" id="PS51192"/>
    </source>
</evidence>
<accession>A0A7D7NAP7</accession>
<dbReference type="AlphaFoldDB" id="A0A7D7NAP7"/>
<dbReference type="Pfam" id="PF00270">
    <property type="entry name" value="DEAD"/>
    <property type="match status" value="1"/>
</dbReference>
<keyword evidence="9" id="KW-0051">Antiviral defense</keyword>
<evidence type="ECO:0000256" key="4">
    <source>
        <dbReference type="ARBA" id="ARBA00022723"/>
    </source>
</evidence>
<comment type="similarity">
    <text evidence="2">In the central section; belongs to the CRISPR-associated helicase Cas3 family.</text>
</comment>
<dbReference type="CDD" id="cd09641">
    <property type="entry name" value="Cas3''_I"/>
    <property type="match status" value="1"/>
</dbReference>
<dbReference type="SUPFAM" id="SSF109604">
    <property type="entry name" value="HD-domain/PDEase-like"/>
    <property type="match status" value="1"/>
</dbReference>
<proteinExistence type="inferred from homology"/>
<evidence type="ECO:0000256" key="2">
    <source>
        <dbReference type="ARBA" id="ARBA00009046"/>
    </source>
</evidence>
<feature type="domain" description="HD Cas3-type" evidence="11">
    <location>
        <begin position="16"/>
        <end position="203"/>
    </location>
</feature>
<dbReference type="PROSITE" id="PS51643">
    <property type="entry name" value="HD_CAS3"/>
    <property type="match status" value="1"/>
</dbReference>
<dbReference type="Gene3D" id="3.40.50.300">
    <property type="entry name" value="P-loop containing nucleotide triphosphate hydrolases"/>
    <property type="match status" value="2"/>
</dbReference>
<dbReference type="KEGG" id="nsg:H3L94_07190"/>
<gene>
    <name evidence="12" type="primary">cas3</name>
    <name evidence="12" type="ORF">H3L94_07190</name>
</gene>
<sequence length="839" mass="94627">MPMKVFMAHVRVSDIDKFQVHDVRKHLQKVAKLAAQFAGARGRVFAYYAGLLHDLGKFQAAFQDYIERVSGFKKEDAHLENLEERGVAAKISHSTAGAKYVVGAFDPFFGHLLAYLIAGHHAGLADWNDKGSLKHRLQQADQELESALLGVREGGFDEQIQNLSDDDLLADFQSFFAENDKILAELHVWIRFLFSCLVDADFLDTEAFMNGYADAEMARQAGLRPSFPELSELHSRYQAYMEALAATTDKTSVLNQERNQILMQCFQAAEWNESFFGLTVPTGGGKTLASLGFALKHALRFNKRRIIYAIPFTSIIEQNANVFRKVLGDEVVLEHHSNLEVDEKKETARNRLAVENWDAPLIVTTNVQLFESLFAARPSRCRKIHNIADSVVILDEAQQIPRPFQKPITDVMRVLARDYGVTFVLCTATPPELGKDVDVFGRVLLEGLPQVYEIIADKAALAKRLQRVRIRLPEKDDPKKSWQQVGDEIAERNCVLAVVNTRKHARKLFAALPADGIKLHLSANMCAAHRAEVIALIRRYLQLYSDGKLAQPLWVVSTQLIEAGVDLDFSVVYRAMAGLDSIAQAAGRCNREGKLPGLGEVVVFRAEEGAPSGSLKQGQDITEEMLAAGLLNDPLSPDAFAEYFRRFNKKGERDQHGISTYLMMEQPSEQNPLAIKFRTAAEKFRLIDGQGVALIVPFIPLVWEERENLPNIVKTYELTEFFKHCLDGVPVEEWEGILKKRRYPSTLDEHFGKTDKPPLPEPFETWLSYLESDPLKYKWVYRKLQRHTITVHENELKKLPVNAVVERAGLLVLDVGYYDEVLGASMDDNWLMSPECSVM</sequence>
<dbReference type="GO" id="GO:0004386">
    <property type="term" value="F:helicase activity"/>
    <property type="evidence" value="ECO:0007669"/>
    <property type="project" value="UniProtKB-KW"/>
</dbReference>
<evidence type="ECO:0000256" key="1">
    <source>
        <dbReference type="ARBA" id="ARBA00006847"/>
    </source>
</evidence>
<dbReference type="GO" id="GO:0051607">
    <property type="term" value="P:defense response to virus"/>
    <property type="evidence" value="ECO:0007669"/>
    <property type="project" value="UniProtKB-KW"/>
</dbReference>
<dbReference type="CDD" id="cd17930">
    <property type="entry name" value="DEXHc_cas3"/>
    <property type="match status" value="1"/>
</dbReference>
<dbReference type="InterPro" id="IPR006474">
    <property type="entry name" value="Helicase_Cas3_CRISPR-ass_core"/>
</dbReference>
<dbReference type="InterPro" id="IPR014001">
    <property type="entry name" value="Helicase_ATP-bd"/>
</dbReference>
<dbReference type="RefSeq" id="WP_182121462.1">
    <property type="nucleotide sequence ID" value="NZ_CP059567.1"/>
</dbReference>
<dbReference type="PROSITE" id="PS51192">
    <property type="entry name" value="HELICASE_ATP_BIND_1"/>
    <property type="match status" value="1"/>
</dbReference>
<dbReference type="InterPro" id="IPR054712">
    <property type="entry name" value="Cas3-like_dom"/>
</dbReference>
<dbReference type="Gene3D" id="1.10.3210.30">
    <property type="match status" value="1"/>
</dbReference>
<dbReference type="GO" id="GO:0004518">
    <property type="term" value="F:nuclease activity"/>
    <property type="evidence" value="ECO:0007669"/>
    <property type="project" value="UniProtKB-KW"/>
</dbReference>
<comment type="similarity">
    <text evidence="1">In the N-terminal section; belongs to the CRISPR-associated nuclease Cas3-HD family.</text>
</comment>
<dbReference type="InterPro" id="IPR011545">
    <property type="entry name" value="DEAD/DEAH_box_helicase_dom"/>
</dbReference>
<evidence type="ECO:0000256" key="3">
    <source>
        <dbReference type="ARBA" id="ARBA00022722"/>
    </source>
</evidence>
<dbReference type="NCBIfam" id="TIGR01587">
    <property type="entry name" value="cas3_core"/>
    <property type="match status" value="1"/>
</dbReference>
<dbReference type="GO" id="GO:0005524">
    <property type="term" value="F:ATP binding"/>
    <property type="evidence" value="ECO:0007669"/>
    <property type="project" value="UniProtKB-KW"/>
</dbReference>
<evidence type="ECO:0000256" key="5">
    <source>
        <dbReference type="ARBA" id="ARBA00022741"/>
    </source>
</evidence>
<dbReference type="InterPro" id="IPR027417">
    <property type="entry name" value="P-loop_NTPase"/>
</dbReference>
<evidence type="ECO:0000256" key="9">
    <source>
        <dbReference type="ARBA" id="ARBA00023118"/>
    </source>
</evidence>
<name>A0A7D7NAP7_9NEIS</name>
<dbReference type="NCBIfam" id="TIGR01596">
    <property type="entry name" value="cas3_HD"/>
    <property type="match status" value="1"/>
</dbReference>
<dbReference type="Pfam" id="PF18019">
    <property type="entry name" value="Cas3_HD"/>
    <property type="match status" value="1"/>
</dbReference>
<dbReference type="InterPro" id="IPR038257">
    <property type="entry name" value="CRISPR-assoc_Cas3_HD_sf"/>
</dbReference>
<keyword evidence="6" id="KW-0378">Hydrolase</keyword>
<dbReference type="Proteomes" id="UP000514752">
    <property type="component" value="Chromosome"/>
</dbReference>
<evidence type="ECO:0000256" key="6">
    <source>
        <dbReference type="ARBA" id="ARBA00022801"/>
    </source>
</evidence>
<organism evidence="12 13">
    <name type="scientific">Neisseria shayeganii</name>
    <dbReference type="NCBI Taxonomy" id="607712"/>
    <lineage>
        <taxon>Bacteria</taxon>
        <taxon>Pseudomonadati</taxon>
        <taxon>Pseudomonadota</taxon>
        <taxon>Betaproteobacteria</taxon>
        <taxon>Neisseriales</taxon>
        <taxon>Neisseriaceae</taxon>
        <taxon>Neisseria</taxon>
    </lineage>
</organism>
<dbReference type="SMART" id="SM00487">
    <property type="entry name" value="DEXDc"/>
    <property type="match status" value="1"/>
</dbReference>
<dbReference type="SUPFAM" id="SSF52540">
    <property type="entry name" value="P-loop containing nucleoside triphosphate hydrolases"/>
    <property type="match status" value="1"/>
</dbReference>
<dbReference type="GO" id="GO:0046872">
    <property type="term" value="F:metal ion binding"/>
    <property type="evidence" value="ECO:0007669"/>
    <property type="project" value="UniProtKB-KW"/>
</dbReference>
<keyword evidence="7" id="KW-0347">Helicase</keyword>
<evidence type="ECO:0000313" key="13">
    <source>
        <dbReference type="Proteomes" id="UP000514752"/>
    </source>
</evidence>
<evidence type="ECO:0000256" key="7">
    <source>
        <dbReference type="ARBA" id="ARBA00022806"/>
    </source>
</evidence>
<evidence type="ECO:0000259" key="11">
    <source>
        <dbReference type="PROSITE" id="PS51643"/>
    </source>
</evidence>
<evidence type="ECO:0000313" key="12">
    <source>
        <dbReference type="EMBL" id="QMT39658.1"/>
    </source>
</evidence>
<feature type="domain" description="Helicase ATP-binding" evidence="10">
    <location>
        <begin position="281"/>
        <end position="448"/>
    </location>
</feature>
<dbReference type="GO" id="GO:0016787">
    <property type="term" value="F:hydrolase activity"/>
    <property type="evidence" value="ECO:0007669"/>
    <property type="project" value="UniProtKB-KW"/>
</dbReference>
<evidence type="ECO:0000256" key="8">
    <source>
        <dbReference type="ARBA" id="ARBA00022840"/>
    </source>
</evidence>
<keyword evidence="3" id="KW-0540">Nuclease</keyword>
<keyword evidence="4" id="KW-0479">Metal-binding</keyword>
<dbReference type="GO" id="GO:0003676">
    <property type="term" value="F:nucleic acid binding"/>
    <property type="evidence" value="ECO:0007669"/>
    <property type="project" value="InterPro"/>
</dbReference>
<dbReference type="InterPro" id="IPR006483">
    <property type="entry name" value="CRISPR-assoc_Cas3_HD"/>
</dbReference>
<dbReference type="EMBL" id="CP059567">
    <property type="protein sequence ID" value="QMT39658.1"/>
    <property type="molecule type" value="Genomic_DNA"/>
</dbReference>
<keyword evidence="5" id="KW-0547">Nucleotide-binding</keyword>
<protein>
    <submittedName>
        <fullName evidence="12">CRISPR-associated helicase Cas3</fullName>
    </submittedName>
</protein>
<dbReference type="Pfam" id="PF22590">
    <property type="entry name" value="Cas3-like_C_2"/>
    <property type="match status" value="1"/>
</dbReference>